<accession>A0A2H3E364</accession>
<name>A0A2H3E364_ARMGA</name>
<gene>
    <name evidence="1" type="ORF">ARMGADRAFT_1071398</name>
</gene>
<dbReference type="Proteomes" id="UP000217790">
    <property type="component" value="Unassembled WGS sequence"/>
</dbReference>
<evidence type="ECO:0000313" key="1">
    <source>
        <dbReference type="EMBL" id="PBL01886.1"/>
    </source>
</evidence>
<proteinExistence type="predicted"/>
<sequence>MDAEELIDKYLAEKVNRTKYETEDWQSYSDPFTGRQVCSDSLEEEDEARLGARESKASAMDTELARIRKIVKQEYCNDSGTGFTYINVESGASLSLTPAAMKEWARAIYDTQTDKMKPSNSATFDIFYCQSSIHPQANSECSVSSAWTEWTSDNDHDTPTSNCSLNIISQALSLASTSRSACYNHNTPLPLTPQQTASPIMNTPSKLTCFLAHCKKALGVSDALSYEDALCDQGFGPDILHQVEDKEL</sequence>
<protein>
    <submittedName>
        <fullName evidence="1">Uncharacterized protein</fullName>
    </submittedName>
</protein>
<evidence type="ECO:0000313" key="2">
    <source>
        <dbReference type="Proteomes" id="UP000217790"/>
    </source>
</evidence>
<dbReference type="InParanoid" id="A0A2H3E364"/>
<keyword evidence="2" id="KW-1185">Reference proteome</keyword>
<dbReference type="AlphaFoldDB" id="A0A2H3E364"/>
<dbReference type="OrthoDB" id="3259884at2759"/>
<organism evidence="1 2">
    <name type="scientific">Armillaria gallica</name>
    <name type="common">Bulbous honey fungus</name>
    <name type="synonym">Armillaria bulbosa</name>
    <dbReference type="NCBI Taxonomy" id="47427"/>
    <lineage>
        <taxon>Eukaryota</taxon>
        <taxon>Fungi</taxon>
        <taxon>Dikarya</taxon>
        <taxon>Basidiomycota</taxon>
        <taxon>Agaricomycotina</taxon>
        <taxon>Agaricomycetes</taxon>
        <taxon>Agaricomycetidae</taxon>
        <taxon>Agaricales</taxon>
        <taxon>Marasmiineae</taxon>
        <taxon>Physalacriaceae</taxon>
        <taxon>Armillaria</taxon>
    </lineage>
</organism>
<reference evidence="2" key="1">
    <citation type="journal article" date="2017" name="Nat. Ecol. Evol.">
        <title>Genome expansion and lineage-specific genetic innovations in the forest pathogenic fungi Armillaria.</title>
        <authorList>
            <person name="Sipos G."/>
            <person name="Prasanna A.N."/>
            <person name="Walter M.C."/>
            <person name="O'Connor E."/>
            <person name="Balint B."/>
            <person name="Krizsan K."/>
            <person name="Kiss B."/>
            <person name="Hess J."/>
            <person name="Varga T."/>
            <person name="Slot J."/>
            <person name="Riley R."/>
            <person name="Boka B."/>
            <person name="Rigling D."/>
            <person name="Barry K."/>
            <person name="Lee J."/>
            <person name="Mihaltcheva S."/>
            <person name="LaButti K."/>
            <person name="Lipzen A."/>
            <person name="Waldron R."/>
            <person name="Moloney N.M."/>
            <person name="Sperisen C."/>
            <person name="Kredics L."/>
            <person name="Vagvoelgyi C."/>
            <person name="Patrignani A."/>
            <person name="Fitzpatrick D."/>
            <person name="Nagy I."/>
            <person name="Doyle S."/>
            <person name="Anderson J.B."/>
            <person name="Grigoriev I.V."/>
            <person name="Gueldener U."/>
            <person name="Muensterkoetter M."/>
            <person name="Nagy L.G."/>
        </authorList>
    </citation>
    <scope>NUCLEOTIDE SEQUENCE [LARGE SCALE GENOMIC DNA]</scope>
    <source>
        <strain evidence="2">Ar21-2</strain>
    </source>
</reference>
<dbReference type="EMBL" id="KZ293645">
    <property type="protein sequence ID" value="PBL01886.1"/>
    <property type="molecule type" value="Genomic_DNA"/>
</dbReference>